<comment type="caution">
    <text evidence="3">The sequence shown here is derived from an EMBL/GenBank/DDBJ whole genome shotgun (WGS) entry which is preliminary data.</text>
</comment>
<evidence type="ECO:0000256" key="1">
    <source>
        <dbReference type="ARBA" id="ARBA00006226"/>
    </source>
</evidence>
<keyword evidence="4" id="KW-1185">Reference proteome</keyword>
<dbReference type="Pfam" id="PF05016">
    <property type="entry name" value="ParE_toxin"/>
    <property type="match status" value="1"/>
</dbReference>
<dbReference type="Gene3D" id="3.30.2310.20">
    <property type="entry name" value="RelE-like"/>
    <property type="match status" value="1"/>
</dbReference>
<evidence type="ECO:0000256" key="2">
    <source>
        <dbReference type="ARBA" id="ARBA00022649"/>
    </source>
</evidence>
<evidence type="ECO:0000313" key="4">
    <source>
        <dbReference type="Proteomes" id="UP000037175"/>
    </source>
</evidence>
<dbReference type="EMBL" id="LGTE01000034">
    <property type="protein sequence ID" value="KNZ68366.1"/>
    <property type="molecule type" value="Genomic_DNA"/>
</dbReference>
<organism evidence="3 4">
    <name type="scientific">Thermincola ferriacetica</name>
    <dbReference type="NCBI Taxonomy" id="281456"/>
    <lineage>
        <taxon>Bacteria</taxon>
        <taxon>Bacillati</taxon>
        <taxon>Bacillota</taxon>
        <taxon>Clostridia</taxon>
        <taxon>Eubacteriales</taxon>
        <taxon>Thermincolaceae</taxon>
        <taxon>Thermincola</taxon>
    </lineage>
</organism>
<reference evidence="4" key="1">
    <citation type="submission" date="2015-07" db="EMBL/GenBank/DDBJ databases">
        <title>Complete Genome of Thermincola ferriacetica strain Z-0001T.</title>
        <authorList>
            <person name="Lusk B."/>
            <person name="Badalamenti J.P."/>
            <person name="Parameswaran P."/>
            <person name="Bond D.R."/>
            <person name="Torres C.I."/>
        </authorList>
    </citation>
    <scope>NUCLEOTIDE SEQUENCE [LARGE SCALE GENOMIC DNA]</scope>
    <source>
        <strain evidence="4">Z-0001</strain>
    </source>
</reference>
<proteinExistence type="inferred from homology"/>
<dbReference type="Proteomes" id="UP000037175">
    <property type="component" value="Unassembled WGS sequence"/>
</dbReference>
<dbReference type="RefSeq" id="WP_052219042.1">
    <property type="nucleotide sequence ID" value="NZ_LGTE01000034.1"/>
</dbReference>
<protein>
    <submittedName>
        <fullName evidence="3">RelE/StbE family addiction module toxin</fullName>
    </submittedName>
</protein>
<dbReference type="NCBIfam" id="TIGR02385">
    <property type="entry name" value="RelE_StbE"/>
    <property type="match status" value="1"/>
</dbReference>
<dbReference type="PANTHER" id="PTHR33755">
    <property type="entry name" value="TOXIN PARE1-RELATED"/>
    <property type="match status" value="1"/>
</dbReference>
<sequence length="104" mass="12339">MGKKYRIRYLPSAEKDFMEITEYIRADNPTAAINFIDQFDESISKLEDFPLMGQIPKDRRLQSQGYRMLIIGNYLVFYAVKGTIVEIRRILHGKRRYCFLIDPK</sequence>
<evidence type="ECO:0000313" key="3">
    <source>
        <dbReference type="EMBL" id="KNZ68366.1"/>
    </source>
</evidence>
<dbReference type="InterPro" id="IPR007712">
    <property type="entry name" value="RelE/ParE_toxin"/>
</dbReference>
<gene>
    <name evidence="3" type="ORF">Tfer_3105</name>
</gene>
<name>A0A0L6VYR7_9FIRM</name>
<dbReference type="SUPFAM" id="SSF143011">
    <property type="entry name" value="RelE-like"/>
    <property type="match status" value="1"/>
</dbReference>
<comment type="similarity">
    <text evidence="1">Belongs to the RelE toxin family.</text>
</comment>
<accession>A0A0L6VYR7</accession>
<dbReference type="InterPro" id="IPR035093">
    <property type="entry name" value="RelE/ParE_toxin_dom_sf"/>
</dbReference>
<dbReference type="InterPro" id="IPR051803">
    <property type="entry name" value="TA_system_RelE-like_toxin"/>
</dbReference>
<keyword evidence="2" id="KW-1277">Toxin-antitoxin system</keyword>
<dbReference type="AlphaFoldDB" id="A0A0L6VYR7"/>